<dbReference type="GO" id="GO:0009116">
    <property type="term" value="P:nucleoside metabolic process"/>
    <property type="evidence" value="ECO:0007669"/>
    <property type="project" value="InterPro"/>
</dbReference>
<dbReference type="UniPathway" id="UPA00606"/>
<dbReference type="Pfam" id="PF01048">
    <property type="entry name" value="PNP_UDP_1"/>
    <property type="match status" value="1"/>
</dbReference>
<dbReference type="CDD" id="cd09009">
    <property type="entry name" value="PNP-EcPNPII_like"/>
    <property type="match status" value="1"/>
</dbReference>
<dbReference type="SUPFAM" id="SSF53167">
    <property type="entry name" value="Purine and uridine phosphorylases"/>
    <property type="match status" value="1"/>
</dbReference>
<dbReference type="RefSeq" id="WP_145267698.1">
    <property type="nucleotide sequence ID" value="NZ_CP036426.1"/>
</dbReference>
<protein>
    <recommendedName>
        <fullName evidence="5">Purine nucleoside phosphorylase</fullName>
        <ecNumber evidence="5">2.4.2.1</ecNumber>
    </recommendedName>
    <alternativeName>
        <fullName evidence="5">Inosine-guanosine phosphorylase</fullName>
    </alternativeName>
</protein>
<feature type="domain" description="Nucleoside phosphorylase" evidence="6">
    <location>
        <begin position="25"/>
        <end position="276"/>
    </location>
</feature>
<dbReference type="Gene3D" id="3.40.50.1580">
    <property type="entry name" value="Nucleoside phosphorylase domain"/>
    <property type="match status" value="1"/>
</dbReference>
<evidence type="ECO:0000256" key="4">
    <source>
        <dbReference type="ARBA" id="ARBA00022679"/>
    </source>
</evidence>
<dbReference type="GO" id="GO:0005737">
    <property type="term" value="C:cytoplasm"/>
    <property type="evidence" value="ECO:0007669"/>
    <property type="project" value="TreeGrafter"/>
</dbReference>
<gene>
    <name evidence="7" type="primary">punA_1</name>
    <name evidence="7" type="ORF">ElP_11480</name>
</gene>
<dbReference type="KEGG" id="tpla:ElP_11480"/>
<dbReference type="GO" id="GO:0004731">
    <property type="term" value="F:purine-nucleoside phosphorylase activity"/>
    <property type="evidence" value="ECO:0007669"/>
    <property type="project" value="UniProtKB-EC"/>
</dbReference>
<proteinExistence type="inferred from homology"/>
<evidence type="ECO:0000259" key="6">
    <source>
        <dbReference type="Pfam" id="PF01048"/>
    </source>
</evidence>
<dbReference type="InterPro" id="IPR000845">
    <property type="entry name" value="Nucleoside_phosphorylase_d"/>
</dbReference>
<evidence type="ECO:0000313" key="8">
    <source>
        <dbReference type="Proteomes" id="UP000317835"/>
    </source>
</evidence>
<name>A0A518GXJ3_9BACT</name>
<comment type="pathway">
    <text evidence="1 5">Purine metabolism; purine nucleoside salvage.</text>
</comment>
<dbReference type="PANTHER" id="PTHR11904">
    <property type="entry name" value="METHYLTHIOADENOSINE/PURINE NUCLEOSIDE PHOSPHORYLASE"/>
    <property type="match status" value="1"/>
</dbReference>
<comment type="function">
    <text evidence="5">The purine nucleoside phosphorylases catalyze the phosphorolytic breakdown of the N-glycosidic bond in the beta-(deoxy)ribonucleoside molecules, with the formation of the corresponding free purine bases and pentose-1-phosphate.</text>
</comment>
<keyword evidence="8" id="KW-1185">Reference proteome</keyword>
<dbReference type="NCBIfam" id="TIGR01697">
    <property type="entry name" value="PNPH-PUNA-XAPA"/>
    <property type="match status" value="1"/>
</dbReference>
<dbReference type="PIRSF" id="PIRSF000477">
    <property type="entry name" value="PurNPase"/>
    <property type="match status" value="1"/>
</dbReference>
<evidence type="ECO:0000256" key="1">
    <source>
        <dbReference type="ARBA" id="ARBA00005058"/>
    </source>
</evidence>
<sequence>MQHHRWDDVRDAVSAVRARWSGTGRVGIVLGTGLGKLASEIAAEASISYEEIPHFPRPTGVQGHAGRLVCGTLAGLPVVAMEGRFHLYEGFTPAEITFPIRVIKELGCDTLIVSNAAGGLNPLHRKGNLVVIDDHLNLPGLSGLSPLIGPNDDRLGPRFPDMIEPYDRGLQDLALSIALDEGIPAHRGVYVGIVGPNLETRAEYRYLRGIGADVVGMSTTSEVVVAVHSGMKVLGFSIVTDLCLPDALEPVVIEEIIAVANEAEGKLRRLVTRVIERLPSP</sequence>
<dbReference type="InterPro" id="IPR011270">
    <property type="entry name" value="Pur_Nuc_Pase_Ino/Guo-sp"/>
</dbReference>
<dbReference type="OrthoDB" id="1523230at2"/>
<dbReference type="AlphaFoldDB" id="A0A518GXJ3"/>
<dbReference type="NCBIfam" id="TIGR01700">
    <property type="entry name" value="PNPH"/>
    <property type="match status" value="1"/>
</dbReference>
<evidence type="ECO:0000256" key="2">
    <source>
        <dbReference type="ARBA" id="ARBA00006751"/>
    </source>
</evidence>
<accession>A0A518GXJ3</accession>
<comment type="similarity">
    <text evidence="2 5">Belongs to the PNP/MTAP phosphorylase family.</text>
</comment>
<dbReference type="Proteomes" id="UP000317835">
    <property type="component" value="Chromosome"/>
</dbReference>
<dbReference type="InterPro" id="IPR011268">
    <property type="entry name" value="Purine_phosphorylase"/>
</dbReference>
<dbReference type="EMBL" id="CP036426">
    <property type="protein sequence ID" value="QDV33305.1"/>
    <property type="molecule type" value="Genomic_DNA"/>
</dbReference>
<keyword evidence="4 5" id="KW-0808">Transferase</keyword>
<organism evidence="7 8">
    <name type="scientific">Tautonia plasticadhaerens</name>
    <dbReference type="NCBI Taxonomy" id="2527974"/>
    <lineage>
        <taxon>Bacteria</taxon>
        <taxon>Pseudomonadati</taxon>
        <taxon>Planctomycetota</taxon>
        <taxon>Planctomycetia</taxon>
        <taxon>Isosphaerales</taxon>
        <taxon>Isosphaeraceae</taxon>
        <taxon>Tautonia</taxon>
    </lineage>
</organism>
<evidence type="ECO:0000256" key="5">
    <source>
        <dbReference type="PIRNR" id="PIRNR000477"/>
    </source>
</evidence>
<dbReference type="PANTHER" id="PTHR11904:SF9">
    <property type="entry name" value="PURINE NUCLEOSIDE PHOSPHORYLASE-RELATED"/>
    <property type="match status" value="1"/>
</dbReference>
<dbReference type="NCBIfam" id="NF006054">
    <property type="entry name" value="PRK08202.1"/>
    <property type="match status" value="1"/>
</dbReference>
<dbReference type="EC" id="2.4.2.1" evidence="5"/>
<dbReference type="InterPro" id="IPR035994">
    <property type="entry name" value="Nucleoside_phosphorylase_sf"/>
</dbReference>
<evidence type="ECO:0000256" key="3">
    <source>
        <dbReference type="ARBA" id="ARBA00022676"/>
    </source>
</evidence>
<reference evidence="7 8" key="1">
    <citation type="submission" date="2019-02" db="EMBL/GenBank/DDBJ databases">
        <title>Deep-cultivation of Planctomycetes and their phenomic and genomic characterization uncovers novel biology.</title>
        <authorList>
            <person name="Wiegand S."/>
            <person name="Jogler M."/>
            <person name="Boedeker C."/>
            <person name="Pinto D."/>
            <person name="Vollmers J."/>
            <person name="Rivas-Marin E."/>
            <person name="Kohn T."/>
            <person name="Peeters S.H."/>
            <person name="Heuer A."/>
            <person name="Rast P."/>
            <person name="Oberbeckmann S."/>
            <person name="Bunk B."/>
            <person name="Jeske O."/>
            <person name="Meyerdierks A."/>
            <person name="Storesund J.E."/>
            <person name="Kallscheuer N."/>
            <person name="Luecker S."/>
            <person name="Lage O.M."/>
            <person name="Pohl T."/>
            <person name="Merkel B.J."/>
            <person name="Hornburger P."/>
            <person name="Mueller R.-W."/>
            <person name="Bruemmer F."/>
            <person name="Labrenz M."/>
            <person name="Spormann A.M."/>
            <person name="Op den Camp H."/>
            <person name="Overmann J."/>
            <person name="Amann R."/>
            <person name="Jetten M.S.M."/>
            <person name="Mascher T."/>
            <person name="Medema M.H."/>
            <person name="Devos D.P."/>
            <person name="Kaster A.-K."/>
            <person name="Ovreas L."/>
            <person name="Rohde M."/>
            <person name="Galperin M.Y."/>
            <person name="Jogler C."/>
        </authorList>
    </citation>
    <scope>NUCLEOTIDE SEQUENCE [LARGE SCALE GENOMIC DNA]</scope>
    <source>
        <strain evidence="7 8">ElP</strain>
    </source>
</reference>
<keyword evidence="3 5" id="KW-0328">Glycosyltransferase</keyword>
<evidence type="ECO:0000313" key="7">
    <source>
        <dbReference type="EMBL" id="QDV33305.1"/>
    </source>
</evidence>